<keyword evidence="10" id="KW-1185">Reference proteome</keyword>
<dbReference type="InterPro" id="IPR020449">
    <property type="entry name" value="Tscrpt_reg_AraC-type_HTH"/>
</dbReference>
<name>A0A5C6AFW6_9BACT</name>
<keyword evidence="2" id="KW-0677">Repeat</keyword>
<evidence type="ECO:0000313" key="10">
    <source>
        <dbReference type="Proteomes" id="UP000320176"/>
    </source>
</evidence>
<dbReference type="InterPro" id="IPR003313">
    <property type="entry name" value="AraC-bd"/>
</dbReference>
<dbReference type="Pfam" id="PF02311">
    <property type="entry name" value="AraC_binding"/>
    <property type="match status" value="1"/>
</dbReference>
<reference evidence="9 10" key="1">
    <citation type="submission" date="2019-02" db="EMBL/GenBank/DDBJ databases">
        <title>Deep-cultivation of Planctomycetes and their phenomic and genomic characterization uncovers novel biology.</title>
        <authorList>
            <person name="Wiegand S."/>
            <person name="Jogler M."/>
            <person name="Boedeker C."/>
            <person name="Pinto D."/>
            <person name="Vollmers J."/>
            <person name="Rivas-Marin E."/>
            <person name="Kohn T."/>
            <person name="Peeters S.H."/>
            <person name="Heuer A."/>
            <person name="Rast P."/>
            <person name="Oberbeckmann S."/>
            <person name="Bunk B."/>
            <person name="Jeske O."/>
            <person name="Meyerdierks A."/>
            <person name="Storesund J.E."/>
            <person name="Kallscheuer N."/>
            <person name="Luecker S."/>
            <person name="Lage O.M."/>
            <person name="Pohl T."/>
            <person name="Merkel B.J."/>
            <person name="Hornburger P."/>
            <person name="Mueller R.-W."/>
            <person name="Bruemmer F."/>
            <person name="Labrenz M."/>
            <person name="Spormann A.M."/>
            <person name="Op Den Camp H."/>
            <person name="Overmann J."/>
            <person name="Amann R."/>
            <person name="Jetten M.S.M."/>
            <person name="Mascher T."/>
            <person name="Medema M.H."/>
            <person name="Devos D.P."/>
            <person name="Kaster A.-K."/>
            <person name="Ovreas L."/>
            <person name="Rohde M."/>
            <person name="Galperin M.Y."/>
            <person name="Jogler C."/>
        </authorList>
    </citation>
    <scope>NUCLEOTIDE SEQUENCE [LARGE SCALE GENOMIC DNA]</scope>
    <source>
        <strain evidence="9 10">Pla52n</strain>
    </source>
</reference>
<dbReference type="Proteomes" id="UP000320176">
    <property type="component" value="Unassembled WGS sequence"/>
</dbReference>
<feature type="domain" description="HTH araC/xylS-type" evidence="8">
    <location>
        <begin position="191"/>
        <end position="289"/>
    </location>
</feature>
<dbReference type="EMBL" id="SJPN01000006">
    <property type="protein sequence ID" value="TWT98340.1"/>
    <property type="molecule type" value="Genomic_DNA"/>
</dbReference>
<keyword evidence="5" id="KW-0010">Activator</keyword>
<dbReference type="AlphaFoldDB" id="A0A5C6AFW6"/>
<dbReference type="InterPro" id="IPR014710">
    <property type="entry name" value="RmlC-like_jellyroll"/>
</dbReference>
<dbReference type="Gene3D" id="1.10.10.60">
    <property type="entry name" value="Homeodomain-like"/>
    <property type="match status" value="2"/>
</dbReference>
<keyword evidence="6" id="KW-0804">Transcription</keyword>
<dbReference type="InterPro" id="IPR050204">
    <property type="entry name" value="AraC_XylS_family_regulators"/>
</dbReference>
<protein>
    <submittedName>
        <fullName evidence="9">HTH-type transcriptional activator RhaR</fullName>
    </submittedName>
</protein>
<accession>A0A5C6AFW6</accession>
<evidence type="ECO:0000256" key="5">
    <source>
        <dbReference type="ARBA" id="ARBA00023159"/>
    </source>
</evidence>
<evidence type="ECO:0000256" key="1">
    <source>
        <dbReference type="ARBA" id="ARBA00022490"/>
    </source>
</evidence>
<evidence type="ECO:0000256" key="7">
    <source>
        <dbReference type="ARBA" id="ARBA00023308"/>
    </source>
</evidence>
<dbReference type="Gene3D" id="2.60.120.10">
    <property type="entry name" value="Jelly Rolls"/>
    <property type="match status" value="1"/>
</dbReference>
<dbReference type="GO" id="GO:0003700">
    <property type="term" value="F:DNA-binding transcription factor activity"/>
    <property type="evidence" value="ECO:0007669"/>
    <property type="project" value="InterPro"/>
</dbReference>
<sequence length="295" mass="33722">MQQATVRKLRKEDWFHEDGFPIVVERRDPQEPFGLHSHEFCEIVVITGGKGLHFTTEDTYELSIGDAFVIGGDRPHDYLNMERLSLINILFEPEHLPMEFCDLPQLSGYHALFKLEPAFRKQHQFSSRLQLTPVELAHTTQLIDQLQAELAERGDGFRVMATTLFLQLVAYLSRCYSRARDPGGRSLLAIAAAISHLERNYSQQITLDELVEMSGMSRRNFLRIFESTMGLPPIKYLIRLRIRRACELLQQGELGISEIALRVGFPDSNYFSRQFRAVTGSSPSQYRGAMGNNGR</sequence>
<evidence type="ECO:0000256" key="3">
    <source>
        <dbReference type="ARBA" id="ARBA00023015"/>
    </source>
</evidence>
<dbReference type="InterPro" id="IPR018062">
    <property type="entry name" value="HTH_AraC-typ_CS"/>
</dbReference>
<dbReference type="PROSITE" id="PS00041">
    <property type="entry name" value="HTH_ARAC_FAMILY_1"/>
    <property type="match status" value="1"/>
</dbReference>
<dbReference type="SMART" id="SM00342">
    <property type="entry name" value="HTH_ARAC"/>
    <property type="match status" value="1"/>
</dbReference>
<dbReference type="Pfam" id="PF12833">
    <property type="entry name" value="HTH_18"/>
    <property type="match status" value="1"/>
</dbReference>
<dbReference type="PANTHER" id="PTHR46796">
    <property type="entry name" value="HTH-TYPE TRANSCRIPTIONAL ACTIVATOR RHAS-RELATED"/>
    <property type="match status" value="1"/>
</dbReference>
<dbReference type="RefSeq" id="WP_146521941.1">
    <property type="nucleotide sequence ID" value="NZ_CP151726.1"/>
</dbReference>
<dbReference type="InterPro" id="IPR037923">
    <property type="entry name" value="HTH-like"/>
</dbReference>
<dbReference type="GO" id="GO:0043565">
    <property type="term" value="F:sequence-specific DNA binding"/>
    <property type="evidence" value="ECO:0007669"/>
    <property type="project" value="InterPro"/>
</dbReference>
<dbReference type="InterPro" id="IPR047220">
    <property type="entry name" value="RhaR_RhaS-like_N"/>
</dbReference>
<dbReference type="CDD" id="cd06977">
    <property type="entry name" value="cupin_RhaR_RhaS-like_N"/>
    <property type="match status" value="1"/>
</dbReference>
<keyword evidence="3" id="KW-0805">Transcription regulation</keyword>
<keyword evidence="4" id="KW-0238">DNA-binding</keyword>
<evidence type="ECO:0000256" key="6">
    <source>
        <dbReference type="ARBA" id="ARBA00023163"/>
    </source>
</evidence>
<keyword evidence="7" id="KW-0684">Rhamnose metabolism</keyword>
<evidence type="ECO:0000256" key="2">
    <source>
        <dbReference type="ARBA" id="ARBA00022737"/>
    </source>
</evidence>
<dbReference type="SUPFAM" id="SSF51215">
    <property type="entry name" value="Regulatory protein AraC"/>
    <property type="match status" value="1"/>
</dbReference>
<evidence type="ECO:0000259" key="8">
    <source>
        <dbReference type="PROSITE" id="PS01124"/>
    </source>
</evidence>
<evidence type="ECO:0000256" key="4">
    <source>
        <dbReference type="ARBA" id="ARBA00023125"/>
    </source>
</evidence>
<proteinExistence type="predicted"/>
<gene>
    <name evidence="9" type="primary">rhaR</name>
    <name evidence="9" type="ORF">Pla52n_48520</name>
</gene>
<keyword evidence="1" id="KW-0963">Cytoplasm</keyword>
<dbReference type="PROSITE" id="PS01124">
    <property type="entry name" value="HTH_ARAC_FAMILY_2"/>
    <property type="match status" value="1"/>
</dbReference>
<dbReference type="InterPro" id="IPR009057">
    <property type="entry name" value="Homeodomain-like_sf"/>
</dbReference>
<comment type="caution">
    <text evidence="9">The sequence shown here is derived from an EMBL/GenBank/DDBJ whole genome shotgun (WGS) entry which is preliminary data.</text>
</comment>
<dbReference type="InterPro" id="IPR018060">
    <property type="entry name" value="HTH_AraC"/>
</dbReference>
<dbReference type="PRINTS" id="PR00032">
    <property type="entry name" value="HTHARAC"/>
</dbReference>
<dbReference type="OrthoDB" id="9803764at2"/>
<organism evidence="9 10">
    <name type="scientific">Stieleria varia</name>
    <dbReference type="NCBI Taxonomy" id="2528005"/>
    <lineage>
        <taxon>Bacteria</taxon>
        <taxon>Pseudomonadati</taxon>
        <taxon>Planctomycetota</taxon>
        <taxon>Planctomycetia</taxon>
        <taxon>Pirellulales</taxon>
        <taxon>Pirellulaceae</taxon>
        <taxon>Stieleria</taxon>
    </lineage>
</organism>
<evidence type="ECO:0000313" key="9">
    <source>
        <dbReference type="EMBL" id="TWT98340.1"/>
    </source>
</evidence>
<dbReference type="SUPFAM" id="SSF46689">
    <property type="entry name" value="Homeodomain-like"/>
    <property type="match status" value="2"/>
</dbReference>